<name>C5C4U1_BEUC1</name>
<evidence type="ECO:0000313" key="4">
    <source>
        <dbReference type="Proteomes" id="UP000007962"/>
    </source>
</evidence>
<keyword evidence="1" id="KW-1133">Transmembrane helix</keyword>
<accession>C5C4U1</accession>
<dbReference type="Proteomes" id="UP000007962">
    <property type="component" value="Chromosome"/>
</dbReference>
<keyword evidence="1" id="KW-0812">Transmembrane</keyword>
<organism evidence="3 4">
    <name type="scientific">Beutenbergia cavernae (strain ATCC BAA-8 / DSM 12333 / CCUG 43141 / JCM 11478 / NBRC 16432 / NCIMB 13614 / HKI 0122)</name>
    <dbReference type="NCBI Taxonomy" id="471853"/>
    <lineage>
        <taxon>Bacteria</taxon>
        <taxon>Bacillati</taxon>
        <taxon>Actinomycetota</taxon>
        <taxon>Actinomycetes</taxon>
        <taxon>Micrococcales</taxon>
        <taxon>Beutenbergiaceae</taxon>
        <taxon>Beutenbergia</taxon>
    </lineage>
</organism>
<keyword evidence="4" id="KW-1185">Reference proteome</keyword>
<dbReference type="InterPro" id="IPR003675">
    <property type="entry name" value="Rce1/LyrA-like_dom"/>
</dbReference>
<dbReference type="GO" id="GO:0080120">
    <property type="term" value="P:CAAX-box protein maturation"/>
    <property type="evidence" value="ECO:0007669"/>
    <property type="project" value="UniProtKB-ARBA"/>
</dbReference>
<dbReference type="KEGG" id="bcv:Bcav_1813"/>
<feature type="transmembrane region" description="Helical" evidence="1">
    <location>
        <begin position="309"/>
        <end position="326"/>
    </location>
</feature>
<evidence type="ECO:0000259" key="2">
    <source>
        <dbReference type="Pfam" id="PF02517"/>
    </source>
</evidence>
<dbReference type="Pfam" id="PF02517">
    <property type="entry name" value="Rce1-like"/>
    <property type="match status" value="1"/>
</dbReference>
<feature type="domain" description="CAAX prenyl protease 2/Lysostaphin resistance protein A-like" evidence="2">
    <location>
        <begin position="193"/>
        <end position="287"/>
    </location>
</feature>
<feature type="transmembrane region" description="Helical" evidence="1">
    <location>
        <begin position="184"/>
        <end position="203"/>
    </location>
</feature>
<dbReference type="HOGENOM" id="CLU_052492_0_0_11"/>
<dbReference type="MEROPS" id="G05.A04"/>
<protein>
    <submittedName>
        <fullName evidence="3">Abortive infection protein</fullName>
    </submittedName>
</protein>
<gene>
    <name evidence="3" type="ordered locus">Bcav_1813</name>
</gene>
<sequence>MPGPVWPPGSVLPGLGPVTPRRLPGSGPAPEPAAATPFARLPRTLDWAWWRPLIALVIGGVLALGASMVVFVAGVTIAVLVGDADSSLIGLERYINSLLVLDASDPLALGISLASIAVWIPAVYLALLCAGMRPLGHVTSVAYRMRWGWLGACFGPAGIAMGASVLVTFGLFPFLPGGAYEPDWTPLGELAAALLVVLLLVPFQAAAEEYVFRGMLPQALASWLPWRTKAWRWVPFLVPTAAFTFSHGYGLWGLLDVTVFALAAMWLTWRTGGIEAAIALHVLNNVVAFGVLGSGVLGSTENAAEGGSPIALALTAATSLLYVWLVERIRRRRGLAVTSPWPEVVTR</sequence>
<dbReference type="GO" id="GO:0004175">
    <property type="term" value="F:endopeptidase activity"/>
    <property type="evidence" value="ECO:0007669"/>
    <property type="project" value="UniProtKB-ARBA"/>
</dbReference>
<feature type="transmembrane region" description="Helical" evidence="1">
    <location>
        <begin position="53"/>
        <end position="81"/>
    </location>
</feature>
<evidence type="ECO:0000256" key="1">
    <source>
        <dbReference type="SAM" id="Phobius"/>
    </source>
</evidence>
<dbReference type="STRING" id="471853.Bcav_1813"/>
<reference evidence="3 4" key="1">
    <citation type="journal article" date="2009" name="Stand. Genomic Sci.">
        <title>Complete genome sequence of Beutenbergia cavernae type strain (HKI 0122).</title>
        <authorList>
            <person name="Land M."/>
            <person name="Pukall R."/>
            <person name="Abt B."/>
            <person name="Goker M."/>
            <person name="Rohde M."/>
            <person name="Glavina Del Rio T."/>
            <person name="Tice H."/>
            <person name="Copeland A."/>
            <person name="Cheng J.F."/>
            <person name="Lucas S."/>
            <person name="Chen F."/>
            <person name="Nolan M."/>
            <person name="Bruce D."/>
            <person name="Goodwin L."/>
            <person name="Pitluck S."/>
            <person name="Ivanova N."/>
            <person name="Mavromatis K."/>
            <person name="Ovchinnikova G."/>
            <person name="Pati A."/>
            <person name="Chen A."/>
            <person name="Palaniappan K."/>
            <person name="Hauser L."/>
            <person name="Chang Y.J."/>
            <person name="Jefferies C.C."/>
            <person name="Saunders E."/>
            <person name="Brettin T."/>
            <person name="Detter J.C."/>
            <person name="Han C."/>
            <person name="Chain P."/>
            <person name="Bristow J."/>
            <person name="Eisen J.A."/>
            <person name="Markowitz V."/>
            <person name="Hugenholtz P."/>
            <person name="Kyrpides N.C."/>
            <person name="Klenk H.P."/>
            <person name="Lapidus A."/>
        </authorList>
    </citation>
    <scope>NUCLEOTIDE SEQUENCE [LARGE SCALE GENOMIC DNA]</scope>
    <source>
        <strain evidence="4">ATCC BAA-8 / DSM 12333 / NBRC 16432</strain>
    </source>
</reference>
<feature type="transmembrane region" description="Helical" evidence="1">
    <location>
        <begin position="149"/>
        <end position="172"/>
    </location>
</feature>
<feature type="transmembrane region" description="Helical" evidence="1">
    <location>
        <begin position="107"/>
        <end position="128"/>
    </location>
</feature>
<dbReference type="EMBL" id="CP001618">
    <property type="protein sequence ID" value="ACQ80069.1"/>
    <property type="molecule type" value="Genomic_DNA"/>
</dbReference>
<evidence type="ECO:0000313" key="3">
    <source>
        <dbReference type="EMBL" id="ACQ80069.1"/>
    </source>
</evidence>
<dbReference type="eggNOG" id="COG1266">
    <property type="taxonomic scope" value="Bacteria"/>
</dbReference>
<proteinExistence type="predicted"/>
<dbReference type="AlphaFoldDB" id="C5C4U1"/>
<keyword evidence="1" id="KW-0472">Membrane</keyword>